<sequence>KGMITHGKIKHEDIFQELTKYKVGFLGYNDEEARPIHVNYAKMCVPNKAFDYMAVGVPSLSYNLGYSERYVKNWGVCCQKKEELVEGYYKAKELDLTKIDKEKYLLDKYKKTLNAIYELAFSL</sequence>
<dbReference type="AlphaFoldDB" id="X1FIW6"/>
<accession>X1FIW6</accession>
<dbReference type="Gene3D" id="3.40.50.2000">
    <property type="entry name" value="Glycogen Phosphorylase B"/>
    <property type="match status" value="1"/>
</dbReference>
<dbReference type="EMBL" id="BARU01003966">
    <property type="protein sequence ID" value="GAH29339.1"/>
    <property type="molecule type" value="Genomic_DNA"/>
</dbReference>
<evidence type="ECO:0000313" key="1">
    <source>
        <dbReference type="EMBL" id="GAH29339.1"/>
    </source>
</evidence>
<protein>
    <submittedName>
        <fullName evidence="1">Uncharacterized protein</fullName>
    </submittedName>
</protein>
<feature type="non-terminal residue" evidence="1">
    <location>
        <position position="1"/>
    </location>
</feature>
<name>X1FIW6_9ZZZZ</name>
<gene>
    <name evidence="1" type="ORF">S03H2_08232</name>
</gene>
<comment type="caution">
    <text evidence="1">The sequence shown here is derived from an EMBL/GenBank/DDBJ whole genome shotgun (WGS) entry which is preliminary data.</text>
</comment>
<reference evidence="1" key="1">
    <citation type="journal article" date="2014" name="Front. Microbiol.">
        <title>High frequency of phylogenetically diverse reductive dehalogenase-homologous genes in deep subseafloor sedimentary metagenomes.</title>
        <authorList>
            <person name="Kawai M."/>
            <person name="Futagami T."/>
            <person name="Toyoda A."/>
            <person name="Takaki Y."/>
            <person name="Nishi S."/>
            <person name="Hori S."/>
            <person name="Arai W."/>
            <person name="Tsubouchi T."/>
            <person name="Morono Y."/>
            <person name="Uchiyama I."/>
            <person name="Ito T."/>
            <person name="Fujiyama A."/>
            <person name="Inagaki F."/>
            <person name="Takami H."/>
        </authorList>
    </citation>
    <scope>NUCLEOTIDE SEQUENCE</scope>
    <source>
        <strain evidence="1">Expedition CK06-06</strain>
    </source>
</reference>
<organism evidence="1">
    <name type="scientific">marine sediment metagenome</name>
    <dbReference type="NCBI Taxonomy" id="412755"/>
    <lineage>
        <taxon>unclassified sequences</taxon>
        <taxon>metagenomes</taxon>
        <taxon>ecological metagenomes</taxon>
    </lineage>
</organism>
<proteinExistence type="predicted"/>